<comment type="catalytic activity">
    <reaction evidence="3">
        <text>L-glutaminyl-[protein] + H2O = L-glutamyl-[protein] + NH4(+)</text>
        <dbReference type="Rhea" id="RHEA:16441"/>
        <dbReference type="Rhea" id="RHEA-COMP:10207"/>
        <dbReference type="Rhea" id="RHEA-COMP:10208"/>
        <dbReference type="ChEBI" id="CHEBI:15377"/>
        <dbReference type="ChEBI" id="CHEBI:28938"/>
        <dbReference type="ChEBI" id="CHEBI:29973"/>
        <dbReference type="ChEBI" id="CHEBI:30011"/>
        <dbReference type="EC" id="3.5.1.44"/>
    </reaction>
</comment>
<name>A0A377Q8D1_9NEIS</name>
<reference evidence="5 7" key="2">
    <citation type="submission" date="2019-03" db="EMBL/GenBank/DDBJ databases">
        <title>Genomic Encyclopedia of Type Strains, Phase IV (KMG-IV): sequencing the most valuable type-strain genomes for metagenomic binning, comparative biology and taxonomic classification.</title>
        <authorList>
            <person name="Goeker M."/>
        </authorList>
    </citation>
    <scope>NUCLEOTIDE SEQUENCE [LARGE SCALE GENOMIC DNA]</scope>
    <source>
        <strain evidence="5 7">DSM 3764</strain>
    </source>
</reference>
<proteinExistence type="inferred from homology"/>
<accession>A0A377Q8D1</accession>
<evidence type="ECO:0000313" key="7">
    <source>
        <dbReference type="Proteomes" id="UP000295794"/>
    </source>
</evidence>
<dbReference type="PANTHER" id="PTHR35147">
    <property type="entry name" value="CHEMORECEPTOR GLUTAMINE DEAMIDASE CHED-RELATED"/>
    <property type="match status" value="1"/>
</dbReference>
<dbReference type="GO" id="GO:0050568">
    <property type="term" value="F:protein-glutamine glutaminase activity"/>
    <property type="evidence" value="ECO:0007669"/>
    <property type="project" value="UniProtKB-UniRule"/>
</dbReference>
<evidence type="ECO:0000313" key="6">
    <source>
        <dbReference type="Proteomes" id="UP000255108"/>
    </source>
</evidence>
<evidence type="ECO:0000256" key="2">
    <source>
        <dbReference type="ARBA" id="ARBA00022801"/>
    </source>
</evidence>
<comment type="similarity">
    <text evidence="3">Belongs to the CheD family.</text>
</comment>
<dbReference type="PANTHER" id="PTHR35147:SF3">
    <property type="entry name" value="CHEMORECEPTOR GLUTAMINE DEAMIDASE CHED 1-RELATED"/>
    <property type="match status" value="1"/>
</dbReference>
<dbReference type="EMBL" id="UGHR01000001">
    <property type="protein sequence ID" value="STQ90968.1"/>
    <property type="molecule type" value="Genomic_DNA"/>
</dbReference>
<dbReference type="RefSeq" id="WP_115227232.1">
    <property type="nucleotide sequence ID" value="NZ_CAWOLO010000002.1"/>
</dbReference>
<dbReference type="CDD" id="cd16352">
    <property type="entry name" value="CheD"/>
    <property type="match status" value="1"/>
</dbReference>
<dbReference type="HAMAP" id="MF_01440">
    <property type="entry name" value="CheD"/>
    <property type="match status" value="1"/>
</dbReference>
<keyword evidence="7" id="KW-1185">Reference proteome</keyword>
<evidence type="ECO:0000256" key="1">
    <source>
        <dbReference type="ARBA" id="ARBA00022500"/>
    </source>
</evidence>
<dbReference type="EC" id="3.5.1.44" evidence="3"/>
<dbReference type="InterPro" id="IPR038592">
    <property type="entry name" value="CheD-like_sf"/>
</dbReference>
<evidence type="ECO:0000256" key="3">
    <source>
        <dbReference type="HAMAP-Rule" id="MF_01440"/>
    </source>
</evidence>
<evidence type="ECO:0000313" key="4">
    <source>
        <dbReference type="EMBL" id="STQ90968.1"/>
    </source>
</evidence>
<keyword evidence="2 3" id="KW-0378">Hydrolase</keyword>
<reference evidence="4 6" key="1">
    <citation type="submission" date="2018-06" db="EMBL/GenBank/DDBJ databases">
        <authorList>
            <consortium name="Pathogen Informatics"/>
            <person name="Doyle S."/>
        </authorList>
    </citation>
    <scope>NUCLEOTIDE SEQUENCE [LARGE SCALE GENOMIC DNA]</scope>
    <source>
        <strain evidence="4 6">NCTC11159</strain>
    </source>
</reference>
<keyword evidence="4" id="KW-0675">Receptor</keyword>
<dbReference type="Proteomes" id="UP000255108">
    <property type="component" value="Unassembled WGS sequence"/>
</dbReference>
<protein>
    <recommendedName>
        <fullName evidence="3">Probable chemoreceptor glutamine deamidase CheD</fullName>
        <ecNumber evidence="3">3.5.1.44</ecNumber>
    </recommendedName>
</protein>
<organism evidence="4 6">
    <name type="scientific">Iodobacter fluviatilis</name>
    <dbReference type="NCBI Taxonomy" id="537"/>
    <lineage>
        <taxon>Bacteria</taxon>
        <taxon>Pseudomonadati</taxon>
        <taxon>Pseudomonadota</taxon>
        <taxon>Betaproteobacteria</taxon>
        <taxon>Neisseriales</taxon>
        <taxon>Chitinibacteraceae</taxon>
        <taxon>Iodobacter</taxon>
    </lineage>
</organism>
<evidence type="ECO:0000313" key="5">
    <source>
        <dbReference type="EMBL" id="TCU89598.1"/>
    </source>
</evidence>
<dbReference type="GO" id="GO:0006935">
    <property type="term" value="P:chemotaxis"/>
    <property type="evidence" value="ECO:0007669"/>
    <property type="project" value="UniProtKB-UniRule"/>
</dbReference>
<dbReference type="AlphaFoldDB" id="A0A377Q8D1"/>
<gene>
    <name evidence="4" type="primary">cheD_2</name>
    <name evidence="3" type="synonym">cheD</name>
    <name evidence="5" type="ORF">EV682_102514</name>
    <name evidence="4" type="ORF">NCTC11159_02039</name>
</gene>
<dbReference type="InterPro" id="IPR011324">
    <property type="entry name" value="Cytotoxic_necrot_fac-like_cat"/>
</dbReference>
<dbReference type="OrthoDB" id="9807202at2"/>
<dbReference type="SUPFAM" id="SSF64438">
    <property type="entry name" value="CNF1/YfiH-like putative cysteine hydrolases"/>
    <property type="match status" value="1"/>
</dbReference>
<dbReference type="Gene3D" id="3.30.1330.200">
    <property type="match status" value="1"/>
</dbReference>
<keyword evidence="1 3" id="KW-0145">Chemotaxis</keyword>
<dbReference type="Proteomes" id="UP000295794">
    <property type="component" value="Unassembled WGS sequence"/>
</dbReference>
<comment type="function">
    <text evidence="3">Probably deamidates glutamine residues to glutamate on methyl-accepting chemotaxis receptors (MCPs), playing an important role in chemotaxis.</text>
</comment>
<dbReference type="InterPro" id="IPR005659">
    <property type="entry name" value="Chemorcpt_Glu_NH3ase_CheD"/>
</dbReference>
<dbReference type="EMBL" id="SMBT01000002">
    <property type="protein sequence ID" value="TCU89598.1"/>
    <property type="molecule type" value="Genomic_DNA"/>
</dbReference>
<dbReference type="Pfam" id="PF03975">
    <property type="entry name" value="CheD"/>
    <property type="match status" value="1"/>
</dbReference>
<sequence>MPVKRIVLLPGEVHFSQAPDQLYTLLGSCLAITAWHPQRQLGGMCHFLLPDSKHNAALDGRYGSDAFNLLCQFMQRNTTSPGEYRYHIYGGSHILQAEARSLSIGGRNIDAAKRILLNASLTIDFEDTGGRHSRRVLLDLSTGKIIVHRLLHQAK</sequence>